<dbReference type="PANTHER" id="PTHR30603">
    <property type="entry name" value="RNA POLYMERASE SIGMA FACTOR RPO"/>
    <property type="match status" value="1"/>
</dbReference>
<keyword evidence="7" id="KW-1185">Reference proteome</keyword>
<dbReference type="GO" id="GO:0003677">
    <property type="term" value="F:DNA binding"/>
    <property type="evidence" value="ECO:0007669"/>
    <property type="project" value="UniProtKB-KW"/>
</dbReference>
<gene>
    <name evidence="6" type="primary">sigA_6</name>
    <name evidence="6" type="ORF">Pla175_50620</name>
</gene>
<dbReference type="SUPFAM" id="SSF88946">
    <property type="entry name" value="Sigma2 domain of RNA polymerase sigma factors"/>
    <property type="match status" value="1"/>
</dbReference>
<dbReference type="InterPro" id="IPR036388">
    <property type="entry name" value="WH-like_DNA-bd_sf"/>
</dbReference>
<keyword evidence="4" id="KW-0804">Transcription</keyword>
<protein>
    <submittedName>
        <fullName evidence="6">RNA polymerase sigma factor SigA</fullName>
    </submittedName>
</protein>
<dbReference type="GO" id="GO:0016987">
    <property type="term" value="F:sigma factor activity"/>
    <property type="evidence" value="ECO:0007669"/>
    <property type="project" value="UniProtKB-KW"/>
</dbReference>
<sequence>MNRAYRHNVIDRLHEQLSRYAPRTKRVEQIETTERLIAEIDPEKVYPYEWVAFRVTGYRPNDDAAVKIPGADLMHDLRLLVEDLSDSIDLPADAVGEQVLTVEQLAEQFNVSTKTISRWRELGLVSRRLVFDGRKRVGFLRSSVDRFVRNNQDRVERGARFSQMSDAQRQELLERARRLAAAGACQAEVVRRIAVETGRSVETIRQTIRQFDSEHAELAIFPDLTGPLNEAQKDRIFADFTAGVSVDRLSKRYARTPTTVYRVVNESRAAGVMELPLDFIPNPRFSRKGADAACLSPMPGADEPQKKVRRPADLPPYLASLYEMPLLTREQEQHIFRKYNYLKYKAAKLREQLDPDRPKASLMDEIESIYQQAVETKNQIAKANLRLVVSIAKRHVTADQNFFELVSDGNMSLLRAIEKFDFARGNKFSTYASWAIMKNFARTIPGEYKIRDRFRTSHDELFTATEERRDDPQIHENAQRIREDAVRKMLHKLDEREQQIVISRFGLDHSEEPLTLKEVGAKMGVTKERIRQIEVRALNKLRAVARDEKIAIED</sequence>
<name>A0A518DJL4_9BACT</name>
<dbReference type="CDD" id="cd06171">
    <property type="entry name" value="Sigma70_r4"/>
    <property type="match status" value="1"/>
</dbReference>
<keyword evidence="2" id="KW-0731">Sigma factor</keyword>
<feature type="domain" description="RNA polymerase sigma-70" evidence="5">
    <location>
        <begin position="515"/>
        <end position="541"/>
    </location>
</feature>
<evidence type="ECO:0000256" key="4">
    <source>
        <dbReference type="ARBA" id="ARBA00023163"/>
    </source>
</evidence>
<dbReference type="Proteomes" id="UP000317429">
    <property type="component" value="Chromosome"/>
</dbReference>
<dbReference type="InterPro" id="IPR013325">
    <property type="entry name" value="RNA_pol_sigma_r2"/>
</dbReference>
<evidence type="ECO:0000256" key="1">
    <source>
        <dbReference type="ARBA" id="ARBA00023015"/>
    </source>
</evidence>
<dbReference type="InterPro" id="IPR009061">
    <property type="entry name" value="DNA-bd_dom_put_sf"/>
</dbReference>
<dbReference type="NCBIfam" id="TIGR02937">
    <property type="entry name" value="sigma70-ECF"/>
    <property type="match status" value="1"/>
</dbReference>
<evidence type="ECO:0000256" key="3">
    <source>
        <dbReference type="ARBA" id="ARBA00023125"/>
    </source>
</evidence>
<dbReference type="Gene3D" id="1.10.601.10">
    <property type="entry name" value="RNA Polymerase Primary Sigma Factor"/>
    <property type="match status" value="1"/>
</dbReference>
<dbReference type="InterPro" id="IPR013324">
    <property type="entry name" value="RNA_pol_sigma_r3/r4-like"/>
</dbReference>
<dbReference type="InterPro" id="IPR007630">
    <property type="entry name" value="RNA_pol_sigma70_r4"/>
</dbReference>
<dbReference type="SUPFAM" id="SSF46955">
    <property type="entry name" value="Putative DNA-binding domain"/>
    <property type="match status" value="1"/>
</dbReference>
<dbReference type="PRINTS" id="PR00046">
    <property type="entry name" value="SIGMA70FCT"/>
</dbReference>
<proteinExistence type="predicted"/>
<dbReference type="PROSITE" id="PS00716">
    <property type="entry name" value="SIGMA70_2"/>
    <property type="match status" value="1"/>
</dbReference>
<dbReference type="RefSeq" id="WP_145291794.1">
    <property type="nucleotide sequence ID" value="NZ_CP036291.1"/>
</dbReference>
<dbReference type="InterPro" id="IPR050239">
    <property type="entry name" value="Sigma-70_RNA_pol_init_factors"/>
</dbReference>
<dbReference type="InterPro" id="IPR000943">
    <property type="entry name" value="RNA_pol_sigma70"/>
</dbReference>
<dbReference type="SUPFAM" id="SSF88659">
    <property type="entry name" value="Sigma3 and sigma4 domains of RNA polymerase sigma factors"/>
    <property type="match status" value="1"/>
</dbReference>
<dbReference type="EMBL" id="CP036291">
    <property type="protein sequence ID" value="QDU91632.1"/>
    <property type="molecule type" value="Genomic_DNA"/>
</dbReference>
<dbReference type="OrthoDB" id="9780321at2"/>
<evidence type="ECO:0000259" key="5">
    <source>
        <dbReference type="PROSITE" id="PS00716"/>
    </source>
</evidence>
<evidence type="ECO:0000313" key="6">
    <source>
        <dbReference type="EMBL" id="QDU91632.1"/>
    </source>
</evidence>
<keyword evidence="1" id="KW-0805">Transcription regulation</keyword>
<dbReference type="GO" id="GO:0006352">
    <property type="term" value="P:DNA-templated transcription initiation"/>
    <property type="evidence" value="ECO:0007669"/>
    <property type="project" value="InterPro"/>
</dbReference>
<reference evidence="6 7" key="1">
    <citation type="submission" date="2019-02" db="EMBL/GenBank/DDBJ databases">
        <title>Deep-cultivation of Planctomycetes and their phenomic and genomic characterization uncovers novel biology.</title>
        <authorList>
            <person name="Wiegand S."/>
            <person name="Jogler M."/>
            <person name="Boedeker C."/>
            <person name="Pinto D."/>
            <person name="Vollmers J."/>
            <person name="Rivas-Marin E."/>
            <person name="Kohn T."/>
            <person name="Peeters S.H."/>
            <person name="Heuer A."/>
            <person name="Rast P."/>
            <person name="Oberbeckmann S."/>
            <person name="Bunk B."/>
            <person name="Jeske O."/>
            <person name="Meyerdierks A."/>
            <person name="Storesund J.E."/>
            <person name="Kallscheuer N."/>
            <person name="Luecker S."/>
            <person name="Lage O.M."/>
            <person name="Pohl T."/>
            <person name="Merkel B.J."/>
            <person name="Hornburger P."/>
            <person name="Mueller R.-W."/>
            <person name="Bruemmer F."/>
            <person name="Labrenz M."/>
            <person name="Spormann A.M."/>
            <person name="Op den Camp H."/>
            <person name="Overmann J."/>
            <person name="Amann R."/>
            <person name="Jetten M.S.M."/>
            <person name="Mascher T."/>
            <person name="Medema M.H."/>
            <person name="Devos D.P."/>
            <person name="Kaster A.-K."/>
            <person name="Ovreas L."/>
            <person name="Rohde M."/>
            <person name="Galperin M.Y."/>
            <person name="Jogler C."/>
        </authorList>
    </citation>
    <scope>NUCLEOTIDE SEQUENCE [LARGE SCALE GENOMIC DNA]</scope>
    <source>
        <strain evidence="6 7">Pla175</strain>
    </source>
</reference>
<keyword evidence="3" id="KW-0238">DNA-binding</keyword>
<accession>A0A518DJL4</accession>
<evidence type="ECO:0000256" key="2">
    <source>
        <dbReference type="ARBA" id="ARBA00023082"/>
    </source>
</evidence>
<dbReference type="AlphaFoldDB" id="A0A518DJL4"/>
<dbReference type="InterPro" id="IPR007627">
    <property type="entry name" value="RNA_pol_sigma70_r2"/>
</dbReference>
<dbReference type="PANTHER" id="PTHR30603:SF60">
    <property type="entry name" value="RNA POLYMERASE SIGMA FACTOR RPOD"/>
    <property type="match status" value="1"/>
</dbReference>
<dbReference type="InterPro" id="IPR014284">
    <property type="entry name" value="RNA_pol_sigma-70_dom"/>
</dbReference>
<evidence type="ECO:0000313" key="7">
    <source>
        <dbReference type="Proteomes" id="UP000317429"/>
    </source>
</evidence>
<dbReference type="KEGG" id="pnd:Pla175_50620"/>
<organism evidence="6 7">
    <name type="scientific">Pirellulimonas nuda</name>
    <dbReference type="NCBI Taxonomy" id="2528009"/>
    <lineage>
        <taxon>Bacteria</taxon>
        <taxon>Pseudomonadati</taxon>
        <taxon>Planctomycetota</taxon>
        <taxon>Planctomycetia</taxon>
        <taxon>Pirellulales</taxon>
        <taxon>Lacipirellulaceae</taxon>
        <taxon>Pirellulimonas</taxon>
    </lineage>
</organism>
<dbReference type="Gene3D" id="1.10.10.10">
    <property type="entry name" value="Winged helix-like DNA-binding domain superfamily/Winged helix DNA-binding domain"/>
    <property type="match status" value="1"/>
</dbReference>
<dbReference type="Pfam" id="PF04545">
    <property type="entry name" value="Sigma70_r4"/>
    <property type="match status" value="1"/>
</dbReference>
<dbReference type="Pfam" id="PF04542">
    <property type="entry name" value="Sigma70_r2"/>
    <property type="match status" value="1"/>
</dbReference>